<dbReference type="InterPro" id="IPR037110">
    <property type="entry name" value="Betagal_dom2_sf"/>
</dbReference>
<keyword evidence="9" id="KW-1015">Disulfide bond</keyword>
<dbReference type="Pfam" id="PF10435">
    <property type="entry name" value="BetaGal_dom2"/>
    <property type="match status" value="1"/>
</dbReference>
<evidence type="ECO:0000256" key="3">
    <source>
        <dbReference type="ARBA" id="ARBA00004613"/>
    </source>
</evidence>
<sequence>MKLLSVCAVALLATQAASASIRHKLNGFTLTEHADPAKRELLQKHVAWDDKSLFINGERIMIFSGEFHPFRLPVPSLWIDILQKIKALGFNCVSFYIDWALLEGKPGEYTAEGNFALEPFFDAAKKAGIYLLARPGPYINAEVSGGGFPGWLQRVNGTLRSADPAFLKATDNYISNVAKTIAKAQITNGGPVILYQPENEYSGACCDQKFPDPDYMQYVIDQARDAGIVVPMISNDAYAGGHNAPGTGNGEVDIYGHDSYPEIQACGQKVACLPISGRITLRKAPTPRTLSLRWASPDPLCCRSLNITQFQAGAFDPWGGPGFAACAALVDHEFERVFYKNDLSFGSAILNLYMTFGGTNWGNLGHPGGYSSYDYGSPLTESRNITREKYSELKLIGNFLKASPSYLVATPGSLSTTGYADTAELIVTPLLGNGTGSYFVVRHTDYTSQKSTSYKLTLPTSAGKVTIPQLGGTLSLNGRDSKVHVADYKVAGTNILYSTAEVFTWKKFADGKVLVLYGGPGEHHEFAISSTSDVKIVEGSKSGIESKNISGAVVVAWDVSATRRIVQIDDLKVLLLDRNSAYNYWVPQLDEDGSSTGYSTEKTTASSIIVKAGYLVRTAYTKGSGLYLTADFNATTPLEVIGAPETAKHLFINGKKTQVNVDKNGFWSTKVEYSPPKIQLPNLKNLDWRYLDTLPEIQSSYDDSAWTAADLKTTPNTLRPLTTPTSLYSSDYGFHAGYLIYRGHFVADGSETTFDVRTQGGSVFGSSIWLNRTFLGSWTGLNADADYNSTYKLPKVESGKPYVFTVVVDTMGLDENWVVGTDEMKNPRGILSYKLSGRDSDAITWRLTGNLGGEDYQDKIRGPLNEGGLYAERQGFHQPQPPSTRWESASPLDGLTKPGIGFYSARFDLDIPRGWDVPLYLNFGNSTTSAAYRVQLYVNGYQYGKLVSNIGPQTSFPVPEGILNYRGTNWIALTLWALESAGAKLESFELANTTPVLTALSEVEASKQPKYSPRKGAY</sequence>
<dbReference type="FunFam" id="2.102.20.10:FF:000001">
    <property type="entry name" value="Beta-galactosidase A"/>
    <property type="match status" value="1"/>
</dbReference>
<dbReference type="InterPro" id="IPR001944">
    <property type="entry name" value="Glycoside_Hdrlase_35"/>
</dbReference>
<gene>
    <name evidence="18" type="ORF">ACLA_021260</name>
</gene>
<keyword evidence="10" id="KW-0325">Glycoprotein</keyword>
<name>A1CP46_ASPCL</name>
<dbReference type="VEuPathDB" id="FungiDB:ACLA_021260"/>
<evidence type="ECO:0000256" key="5">
    <source>
        <dbReference type="ARBA" id="ARBA00012756"/>
    </source>
</evidence>
<reference evidence="18 19" key="1">
    <citation type="journal article" date="2008" name="PLoS Genet.">
        <title>Genomic islands in the pathogenic filamentous fungus Aspergillus fumigatus.</title>
        <authorList>
            <person name="Fedorova N.D."/>
            <person name="Khaldi N."/>
            <person name="Joardar V.S."/>
            <person name="Maiti R."/>
            <person name="Amedeo P."/>
            <person name="Anderson M.J."/>
            <person name="Crabtree J."/>
            <person name="Silva J.C."/>
            <person name="Badger J.H."/>
            <person name="Albarraq A."/>
            <person name="Angiuoli S."/>
            <person name="Bussey H."/>
            <person name="Bowyer P."/>
            <person name="Cotty P.J."/>
            <person name="Dyer P.S."/>
            <person name="Egan A."/>
            <person name="Galens K."/>
            <person name="Fraser-Liggett C.M."/>
            <person name="Haas B.J."/>
            <person name="Inman J.M."/>
            <person name="Kent R."/>
            <person name="Lemieux S."/>
            <person name="Malavazi I."/>
            <person name="Orvis J."/>
            <person name="Roemer T."/>
            <person name="Ronning C.M."/>
            <person name="Sundaram J.P."/>
            <person name="Sutton G."/>
            <person name="Turner G."/>
            <person name="Venter J.C."/>
            <person name="White O.R."/>
            <person name="Whitty B.R."/>
            <person name="Youngman P."/>
            <person name="Wolfe K.H."/>
            <person name="Goldman G.H."/>
            <person name="Wortman J.R."/>
            <person name="Jiang B."/>
            <person name="Denning D.W."/>
            <person name="Nierman W.C."/>
        </authorList>
    </citation>
    <scope>NUCLEOTIDE SEQUENCE [LARGE SCALE GENOMIC DNA]</scope>
    <source>
        <strain evidence="19">ATCC 1007 / CBS 513.65 / DSM 816 / NCTC 3887 / NRRL 1</strain>
    </source>
</reference>
<dbReference type="GO" id="GO:0000272">
    <property type="term" value="P:polysaccharide catabolic process"/>
    <property type="evidence" value="ECO:0007669"/>
    <property type="project" value="UniProtKB-KW"/>
</dbReference>
<dbReference type="PANTHER" id="PTHR23421">
    <property type="entry name" value="BETA-GALACTOSIDASE RELATED"/>
    <property type="match status" value="1"/>
</dbReference>
<dbReference type="Gene3D" id="2.102.20.10">
    <property type="entry name" value="Beta-galactosidase, domain 2"/>
    <property type="match status" value="1"/>
</dbReference>
<dbReference type="Gene3D" id="2.60.120.260">
    <property type="entry name" value="Galactose-binding domain-like"/>
    <property type="match status" value="2"/>
</dbReference>
<dbReference type="KEGG" id="act:ACLA_021260"/>
<keyword evidence="12 14" id="KW-0326">Glycosidase</keyword>
<comment type="subcellular location">
    <subcellularLocation>
        <location evidence="3">Secreted</location>
    </subcellularLocation>
</comment>
<dbReference type="GeneID" id="4700672"/>
<evidence type="ECO:0000256" key="9">
    <source>
        <dbReference type="ARBA" id="ARBA00023157"/>
    </source>
</evidence>
<evidence type="ECO:0000313" key="18">
    <source>
        <dbReference type="EMBL" id="EAW07417.1"/>
    </source>
</evidence>
<dbReference type="Proteomes" id="UP000006701">
    <property type="component" value="Unassembled WGS sequence"/>
</dbReference>
<dbReference type="eggNOG" id="KOG0496">
    <property type="taxonomic scope" value="Eukaryota"/>
</dbReference>
<dbReference type="InterPro" id="IPR008979">
    <property type="entry name" value="Galactose-bd-like_sf"/>
</dbReference>
<evidence type="ECO:0000259" key="17">
    <source>
        <dbReference type="SMART" id="SM01029"/>
    </source>
</evidence>
<evidence type="ECO:0000256" key="11">
    <source>
        <dbReference type="ARBA" id="ARBA00023277"/>
    </source>
</evidence>
<comment type="function">
    <text evidence="2">Cleaves beta-linked terminal galactosyl residues from gangliosides, glycoproteins, and glycosaminoglycans.</text>
</comment>
<evidence type="ECO:0000256" key="14">
    <source>
        <dbReference type="RuleBase" id="RU000675"/>
    </source>
</evidence>
<dbReference type="FunFam" id="2.60.120.260:FF:000065">
    <property type="entry name" value="Beta-galactosidase A"/>
    <property type="match status" value="1"/>
</dbReference>
<dbReference type="InterPro" id="IPR017853">
    <property type="entry name" value="GH"/>
</dbReference>
<organism evidence="18 19">
    <name type="scientific">Aspergillus clavatus (strain ATCC 1007 / CBS 513.65 / DSM 816 / NCTC 3887 / NRRL 1 / QM 1276 / 107)</name>
    <dbReference type="NCBI Taxonomy" id="344612"/>
    <lineage>
        <taxon>Eukaryota</taxon>
        <taxon>Fungi</taxon>
        <taxon>Dikarya</taxon>
        <taxon>Ascomycota</taxon>
        <taxon>Pezizomycotina</taxon>
        <taxon>Eurotiomycetes</taxon>
        <taxon>Eurotiomycetidae</taxon>
        <taxon>Eurotiales</taxon>
        <taxon>Aspergillaceae</taxon>
        <taxon>Aspergillus</taxon>
        <taxon>Aspergillus subgen. Fumigati</taxon>
    </lineage>
</organism>
<keyword evidence="13" id="KW-0624">Polysaccharide degradation</keyword>
<evidence type="ECO:0000256" key="6">
    <source>
        <dbReference type="ARBA" id="ARBA00022525"/>
    </source>
</evidence>
<dbReference type="InterPro" id="IPR025300">
    <property type="entry name" value="BetaGal_jelly_roll_dom"/>
</dbReference>
<dbReference type="FunFam" id="2.60.120.260:FF:000088">
    <property type="entry name" value="Beta-galactosidase A"/>
    <property type="match status" value="1"/>
</dbReference>
<dbReference type="Pfam" id="PF13363">
    <property type="entry name" value="BetaGal_dom3"/>
    <property type="match status" value="1"/>
</dbReference>
<evidence type="ECO:0000313" key="19">
    <source>
        <dbReference type="Proteomes" id="UP000006701"/>
    </source>
</evidence>
<dbReference type="SUPFAM" id="SSF49785">
    <property type="entry name" value="Galactose-binding domain-like"/>
    <property type="match status" value="2"/>
</dbReference>
<dbReference type="FunFam" id="2.60.390.10:FF:000001">
    <property type="entry name" value="Beta-galactosidase A"/>
    <property type="match status" value="1"/>
</dbReference>
<dbReference type="Pfam" id="PF13364">
    <property type="entry name" value="BetaGal_ABD2"/>
    <property type="match status" value="2"/>
</dbReference>
<evidence type="ECO:0000256" key="12">
    <source>
        <dbReference type="ARBA" id="ARBA00023295"/>
    </source>
</evidence>
<keyword evidence="8 14" id="KW-0378">Hydrolase</keyword>
<dbReference type="InterPro" id="IPR025972">
    <property type="entry name" value="BetaGal_dom3"/>
</dbReference>
<dbReference type="FunFam" id="3.20.20.80:FF:000040">
    <property type="entry name" value="Beta-galactosidase A"/>
    <property type="match status" value="1"/>
</dbReference>
<keyword evidence="11" id="KW-0119">Carbohydrate metabolism</keyword>
<proteinExistence type="inferred from homology"/>
<comment type="similarity">
    <text evidence="4 15">Belongs to the glycosyl hydrolase 35 family.</text>
</comment>
<dbReference type="Pfam" id="PF01301">
    <property type="entry name" value="Glyco_hydro_35"/>
    <property type="match status" value="1"/>
</dbReference>
<evidence type="ECO:0000256" key="10">
    <source>
        <dbReference type="ARBA" id="ARBA00023180"/>
    </source>
</evidence>
<evidence type="ECO:0000256" key="2">
    <source>
        <dbReference type="ARBA" id="ARBA00002691"/>
    </source>
</evidence>
<dbReference type="PROSITE" id="PS01182">
    <property type="entry name" value="GLYCOSYL_HYDROL_F35"/>
    <property type="match status" value="1"/>
</dbReference>
<dbReference type="InterPro" id="IPR019801">
    <property type="entry name" value="Glyco_hydro_35_CS"/>
</dbReference>
<comment type="catalytic activity">
    <reaction evidence="1 14">
        <text>Hydrolysis of terminal non-reducing beta-D-galactose residues in beta-D-galactosides.</text>
        <dbReference type="EC" id="3.2.1.23"/>
    </reaction>
</comment>
<keyword evidence="19" id="KW-1185">Reference proteome</keyword>
<dbReference type="InterPro" id="IPR036833">
    <property type="entry name" value="BetaGal_dom3_sf"/>
</dbReference>
<dbReference type="EC" id="3.2.1.23" evidence="5 14"/>
<dbReference type="Gene3D" id="2.60.390.10">
    <property type="entry name" value="Beta-galactosidase, domain 3"/>
    <property type="match status" value="1"/>
</dbReference>
<dbReference type="GO" id="GO:0005576">
    <property type="term" value="C:extracellular region"/>
    <property type="evidence" value="ECO:0007669"/>
    <property type="project" value="UniProtKB-SubCell"/>
</dbReference>
<evidence type="ECO:0000256" key="16">
    <source>
        <dbReference type="SAM" id="SignalP"/>
    </source>
</evidence>
<feature type="domain" description="Beta-galactosidase" evidence="17">
    <location>
        <begin position="406"/>
        <end position="584"/>
    </location>
</feature>
<dbReference type="InterPro" id="IPR031330">
    <property type="entry name" value="Gly_Hdrlase_35_cat"/>
</dbReference>
<dbReference type="STRING" id="344612.A1CP46"/>
<protein>
    <recommendedName>
        <fullName evidence="5 14">Beta-galactosidase</fullName>
        <ecNumber evidence="5 14">3.2.1.23</ecNumber>
    </recommendedName>
</protein>
<evidence type="ECO:0000256" key="7">
    <source>
        <dbReference type="ARBA" id="ARBA00022729"/>
    </source>
</evidence>
<dbReference type="SUPFAM" id="SSF51011">
    <property type="entry name" value="Glycosyl hydrolase domain"/>
    <property type="match status" value="1"/>
</dbReference>
<dbReference type="GO" id="GO:0004565">
    <property type="term" value="F:beta-galactosidase activity"/>
    <property type="evidence" value="ECO:0007669"/>
    <property type="project" value="UniProtKB-EC"/>
</dbReference>
<keyword evidence="7 16" id="KW-0732">Signal</keyword>
<evidence type="ECO:0000256" key="4">
    <source>
        <dbReference type="ARBA" id="ARBA00009809"/>
    </source>
</evidence>
<dbReference type="OMA" id="NEYSGAC"/>
<feature type="chain" id="PRO_5002633756" description="Beta-galactosidase" evidence="16">
    <location>
        <begin position="20"/>
        <end position="1018"/>
    </location>
</feature>
<feature type="signal peptide" evidence="16">
    <location>
        <begin position="1"/>
        <end position="19"/>
    </location>
</feature>
<dbReference type="SUPFAM" id="SSF117100">
    <property type="entry name" value="Beta-galactosidase LacA, domain 3"/>
    <property type="match status" value="1"/>
</dbReference>
<dbReference type="RefSeq" id="XP_001268843.1">
    <property type="nucleotide sequence ID" value="XM_001268842.1"/>
</dbReference>
<dbReference type="InterPro" id="IPR018954">
    <property type="entry name" value="Betagal_dom2"/>
</dbReference>
<dbReference type="SUPFAM" id="SSF51445">
    <property type="entry name" value="(Trans)glycosidases"/>
    <property type="match status" value="1"/>
</dbReference>
<dbReference type="AlphaFoldDB" id="A1CP46"/>
<dbReference type="OrthoDB" id="1657402at2759"/>
<dbReference type="HOGENOM" id="CLU_005732_2_0_1"/>
<dbReference type="SMART" id="SM01029">
    <property type="entry name" value="BetaGal_dom2"/>
    <property type="match status" value="1"/>
</dbReference>
<dbReference type="EMBL" id="DS027059">
    <property type="protein sequence ID" value="EAW07417.1"/>
    <property type="molecule type" value="Genomic_DNA"/>
</dbReference>
<evidence type="ECO:0000256" key="15">
    <source>
        <dbReference type="RuleBase" id="RU003679"/>
    </source>
</evidence>
<evidence type="ECO:0000256" key="8">
    <source>
        <dbReference type="ARBA" id="ARBA00022801"/>
    </source>
</evidence>
<accession>A1CP46</accession>
<dbReference type="PRINTS" id="PR00742">
    <property type="entry name" value="GLHYDRLASE35"/>
</dbReference>
<keyword evidence="6" id="KW-0964">Secreted</keyword>
<evidence type="ECO:0000256" key="1">
    <source>
        <dbReference type="ARBA" id="ARBA00001412"/>
    </source>
</evidence>
<dbReference type="Gene3D" id="3.20.20.80">
    <property type="entry name" value="Glycosidases"/>
    <property type="match status" value="1"/>
</dbReference>
<evidence type="ECO:0000256" key="13">
    <source>
        <dbReference type="ARBA" id="ARBA00023326"/>
    </source>
</evidence>